<keyword evidence="2" id="KW-1185">Reference proteome</keyword>
<dbReference type="EMBL" id="JAVAMP010000002">
    <property type="protein sequence ID" value="MDP5273997.1"/>
    <property type="molecule type" value="Genomic_DNA"/>
</dbReference>
<reference evidence="1 2" key="1">
    <citation type="submission" date="2023-08" db="EMBL/GenBank/DDBJ databases">
        <authorList>
            <person name="Park J.-S."/>
        </authorList>
    </citation>
    <scope>NUCLEOTIDE SEQUENCE [LARGE SCALE GENOMIC DNA]</scope>
    <source>
        <strain evidence="1 2">2205SS18-9</strain>
    </source>
</reference>
<protein>
    <submittedName>
        <fullName evidence="1">Uncharacterized protein</fullName>
    </submittedName>
</protein>
<comment type="caution">
    <text evidence="1">The sequence shown here is derived from an EMBL/GenBank/DDBJ whole genome shotgun (WGS) entry which is preliminary data.</text>
</comment>
<gene>
    <name evidence="1" type="ORF">Q5Y73_07765</name>
</gene>
<name>A0ABT9IXB8_9BACL</name>
<evidence type="ECO:0000313" key="2">
    <source>
        <dbReference type="Proteomes" id="UP001231941"/>
    </source>
</evidence>
<sequence length="127" mass="14797">MCVICMNNMVADTLKQISKQLVAQIDEYIQSYPSEPKILLMEIDDNKELWMLNNGWKSMSFEYEHVEFSFLQLCNFIELLHGVEAEKKFVAEITEEVRKITEGRVKVFVYQCMEDEKEIASCANSIA</sequence>
<dbReference type="RefSeq" id="WP_305991288.1">
    <property type="nucleotide sequence ID" value="NZ_JAVAMP010000002.1"/>
</dbReference>
<dbReference type="Proteomes" id="UP001231941">
    <property type="component" value="Unassembled WGS sequence"/>
</dbReference>
<proteinExistence type="predicted"/>
<accession>A0ABT9IXB8</accession>
<evidence type="ECO:0000313" key="1">
    <source>
        <dbReference type="EMBL" id="MDP5273997.1"/>
    </source>
</evidence>
<organism evidence="1 2">
    <name type="scientific">Chengkuizengella axinellae</name>
    <dbReference type="NCBI Taxonomy" id="3064388"/>
    <lineage>
        <taxon>Bacteria</taxon>
        <taxon>Bacillati</taxon>
        <taxon>Bacillota</taxon>
        <taxon>Bacilli</taxon>
        <taxon>Bacillales</taxon>
        <taxon>Paenibacillaceae</taxon>
        <taxon>Chengkuizengella</taxon>
    </lineage>
</organism>